<keyword evidence="1" id="KW-0812">Transmembrane</keyword>
<dbReference type="RefSeq" id="WP_185695003.1">
    <property type="nucleotide sequence ID" value="NZ_JACHVA010000143.1"/>
</dbReference>
<accession>A0A7X1B4K3</accession>
<comment type="caution">
    <text evidence="2">The sequence shown here is derived from an EMBL/GenBank/DDBJ whole genome shotgun (WGS) entry which is preliminary data.</text>
</comment>
<dbReference type="Proteomes" id="UP000525652">
    <property type="component" value="Unassembled WGS sequence"/>
</dbReference>
<proteinExistence type="predicted"/>
<gene>
    <name evidence="2" type="ORF">H5P30_21645</name>
</gene>
<dbReference type="EMBL" id="JACHVA010000143">
    <property type="protein sequence ID" value="MBC2604393.1"/>
    <property type="molecule type" value="Genomic_DNA"/>
</dbReference>
<reference evidence="2 3" key="1">
    <citation type="submission" date="2020-07" db="EMBL/GenBank/DDBJ databases">
        <authorList>
            <person name="Feng X."/>
        </authorList>
    </citation>
    <scope>NUCLEOTIDE SEQUENCE [LARGE SCALE GENOMIC DNA]</scope>
    <source>
        <strain evidence="2 3">JCM14086</strain>
    </source>
</reference>
<sequence length="71" mass="8200">MAGIFHYFDNLGIATHSLKREFNFMDVLFHLNNWFGPIMAAGPLFIGATILIGENLYIKKVREMRAARRSR</sequence>
<dbReference type="AlphaFoldDB" id="A0A7X1B4K3"/>
<feature type="transmembrane region" description="Helical" evidence="1">
    <location>
        <begin position="34"/>
        <end position="58"/>
    </location>
</feature>
<evidence type="ECO:0000313" key="2">
    <source>
        <dbReference type="EMBL" id="MBC2604393.1"/>
    </source>
</evidence>
<keyword evidence="1" id="KW-0472">Membrane</keyword>
<protein>
    <submittedName>
        <fullName evidence="2">Uncharacterized protein</fullName>
    </submittedName>
</protein>
<keyword evidence="1" id="KW-1133">Transmembrane helix</keyword>
<keyword evidence="3" id="KW-1185">Reference proteome</keyword>
<name>A0A7X1B4K3_9BACT</name>
<organism evidence="2 3">
    <name type="scientific">Puniceicoccus vermicola</name>
    <dbReference type="NCBI Taxonomy" id="388746"/>
    <lineage>
        <taxon>Bacteria</taxon>
        <taxon>Pseudomonadati</taxon>
        <taxon>Verrucomicrobiota</taxon>
        <taxon>Opitutia</taxon>
        <taxon>Puniceicoccales</taxon>
        <taxon>Puniceicoccaceae</taxon>
        <taxon>Puniceicoccus</taxon>
    </lineage>
</organism>
<evidence type="ECO:0000313" key="3">
    <source>
        <dbReference type="Proteomes" id="UP000525652"/>
    </source>
</evidence>
<evidence type="ECO:0000256" key="1">
    <source>
        <dbReference type="SAM" id="Phobius"/>
    </source>
</evidence>